<dbReference type="AlphaFoldDB" id="A0A2I0ATD3"/>
<dbReference type="PANTHER" id="PTHR34797:SF1">
    <property type="entry name" value="ATG8-INTERACTING PROTEIN 2"/>
    <property type="match status" value="1"/>
</dbReference>
<dbReference type="STRING" id="1088818.A0A2I0ATD3"/>
<name>A0A2I0ATD3_9ASPA</name>
<keyword evidence="1" id="KW-0812">Transmembrane</keyword>
<protein>
    <submittedName>
        <fullName evidence="2">Uncharacterized protein</fullName>
    </submittedName>
</protein>
<evidence type="ECO:0000313" key="2">
    <source>
        <dbReference type="EMBL" id="PKA58799.1"/>
    </source>
</evidence>
<dbReference type="OrthoDB" id="604034at2759"/>
<dbReference type="InterPro" id="IPR040304">
    <property type="entry name" value="ATG8-IP-1/2"/>
</dbReference>
<proteinExistence type="predicted"/>
<dbReference type="Proteomes" id="UP000236161">
    <property type="component" value="Unassembled WGS sequence"/>
</dbReference>
<dbReference type="EMBL" id="KZ451950">
    <property type="protein sequence ID" value="PKA58799.1"/>
    <property type="molecule type" value="Genomic_DNA"/>
</dbReference>
<keyword evidence="1" id="KW-0472">Membrane</keyword>
<gene>
    <name evidence="2" type="ORF">AXF42_Ash000892</name>
</gene>
<dbReference type="PANTHER" id="PTHR34797">
    <property type="entry name" value="ATG8-INTERACTING PROTEIN 2"/>
    <property type="match status" value="1"/>
</dbReference>
<evidence type="ECO:0000313" key="3">
    <source>
        <dbReference type="Proteomes" id="UP000236161"/>
    </source>
</evidence>
<reference evidence="2 3" key="1">
    <citation type="journal article" date="2017" name="Nature">
        <title>The Apostasia genome and the evolution of orchids.</title>
        <authorList>
            <person name="Zhang G.Q."/>
            <person name="Liu K.W."/>
            <person name="Li Z."/>
            <person name="Lohaus R."/>
            <person name="Hsiao Y.Y."/>
            <person name="Niu S.C."/>
            <person name="Wang J.Y."/>
            <person name="Lin Y.C."/>
            <person name="Xu Q."/>
            <person name="Chen L.J."/>
            <person name="Yoshida K."/>
            <person name="Fujiwara S."/>
            <person name="Wang Z.W."/>
            <person name="Zhang Y.Q."/>
            <person name="Mitsuda N."/>
            <person name="Wang M."/>
            <person name="Liu G.H."/>
            <person name="Pecoraro L."/>
            <person name="Huang H.X."/>
            <person name="Xiao X.J."/>
            <person name="Lin M."/>
            <person name="Wu X.Y."/>
            <person name="Wu W.L."/>
            <person name="Chen Y.Y."/>
            <person name="Chang S.B."/>
            <person name="Sakamoto S."/>
            <person name="Ohme-Takagi M."/>
            <person name="Yagi M."/>
            <person name="Zeng S.J."/>
            <person name="Shen C.Y."/>
            <person name="Yeh C.M."/>
            <person name="Luo Y.B."/>
            <person name="Tsai W.C."/>
            <person name="Van de Peer Y."/>
            <person name="Liu Z.J."/>
        </authorList>
    </citation>
    <scope>NUCLEOTIDE SEQUENCE [LARGE SCALE GENOMIC DNA]</scope>
    <source>
        <strain evidence="3">cv. Shenzhen</strain>
        <tissue evidence="2">Stem</tissue>
    </source>
</reference>
<sequence>MADDEKLGHVSSCGADWEVVALTTSAYATTSEPDACQSDDGRDNQYQIDHEPSSALFMSQHFVFPPHEHENLSYHTEIDGRVMIFFDGEYDVAEPLGLSNQNSALYQDDKNCMEGSDCNKSGGSNPPCEAWWKRHAISLYKHAKETHSFWSIFMAAALMGLVVLGQQWKKEKVHLRQFKWQFSINNEVWLSKI</sequence>
<keyword evidence="3" id="KW-1185">Reference proteome</keyword>
<keyword evidence="1" id="KW-1133">Transmembrane helix</keyword>
<organism evidence="2 3">
    <name type="scientific">Apostasia shenzhenica</name>
    <dbReference type="NCBI Taxonomy" id="1088818"/>
    <lineage>
        <taxon>Eukaryota</taxon>
        <taxon>Viridiplantae</taxon>
        <taxon>Streptophyta</taxon>
        <taxon>Embryophyta</taxon>
        <taxon>Tracheophyta</taxon>
        <taxon>Spermatophyta</taxon>
        <taxon>Magnoliopsida</taxon>
        <taxon>Liliopsida</taxon>
        <taxon>Asparagales</taxon>
        <taxon>Orchidaceae</taxon>
        <taxon>Apostasioideae</taxon>
        <taxon>Apostasia</taxon>
    </lineage>
</organism>
<evidence type="ECO:0000256" key="1">
    <source>
        <dbReference type="SAM" id="Phobius"/>
    </source>
</evidence>
<feature type="transmembrane region" description="Helical" evidence="1">
    <location>
        <begin position="149"/>
        <end position="168"/>
    </location>
</feature>
<accession>A0A2I0ATD3</accession>